<dbReference type="Gene3D" id="1.20.1250.20">
    <property type="entry name" value="MFS general substrate transporter like domains"/>
    <property type="match status" value="1"/>
</dbReference>
<organism evidence="8 9">
    <name type="scientific">Paracerasibacillus soli</name>
    <dbReference type="NCBI Taxonomy" id="480284"/>
    <lineage>
        <taxon>Bacteria</taxon>
        <taxon>Bacillati</taxon>
        <taxon>Bacillota</taxon>
        <taxon>Bacilli</taxon>
        <taxon>Bacillales</taxon>
        <taxon>Bacillaceae</taxon>
        <taxon>Paracerasibacillus</taxon>
    </lineage>
</organism>
<dbReference type="EMBL" id="JAWDIQ010000001">
    <property type="protein sequence ID" value="MDY0407959.1"/>
    <property type="molecule type" value="Genomic_DNA"/>
</dbReference>
<evidence type="ECO:0000256" key="3">
    <source>
        <dbReference type="ARBA" id="ARBA00022692"/>
    </source>
</evidence>
<dbReference type="InterPro" id="IPR036259">
    <property type="entry name" value="MFS_trans_sf"/>
</dbReference>
<protein>
    <submittedName>
        <fullName evidence="8">MFS transporter</fullName>
    </submittedName>
</protein>
<dbReference type="InterPro" id="IPR020846">
    <property type="entry name" value="MFS_dom"/>
</dbReference>
<name>A0ABU5CNM0_9BACI</name>
<proteinExistence type="predicted"/>
<evidence type="ECO:0000256" key="2">
    <source>
        <dbReference type="ARBA" id="ARBA00022448"/>
    </source>
</evidence>
<dbReference type="InterPro" id="IPR052714">
    <property type="entry name" value="MFS_Exporter"/>
</dbReference>
<feature type="domain" description="Major facilitator superfamily (MFS) profile" evidence="7">
    <location>
        <begin position="1"/>
        <end position="115"/>
    </location>
</feature>
<evidence type="ECO:0000259" key="7">
    <source>
        <dbReference type="PROSITE" id="PS50850"/>
    </source>
</evidence>
<dbReference type="Pfam" id="PF07690">
    <property type="entry name" value="MFS_1"/>
    <property type="match status" value="1"/>
</dbReference>
<dbReference type="PANTHER" id="PTHR23531">
    <property type="entry name" value="QUINOLENE RESISTANCE PROTEIN NORA"/>
    <property type="match status" value="1"/>
</dbReference>
<evidence type="ECO:0000256" key="5">
    <source>
        <dbReference type="ARBA" id="ARBA00023136"/>
    </source>
</evidence>
<feature type="transmembrane region" description="Helical" evidence="6">
    <location>
        <begin position="50"/>
        <end position="71"/>
    </location>
</feature>
<dbReference type="SUPFAM" id="SSF103473">
    <property type="entry name" value="MFS general substrate transporter"/>
    <property type="match status" value="1"/>
</dbReference>
<dbReference type="RefSeq" id="WP_320379769.1">
    <property type="nucleotide sequence ID" value="NZ_JAWDIQ010000001.1"/>
</dbReference>
<evidence type="ECO:0000256" key="6">
    <source>
        <dbReference type="SAM" id="Phobius"/>
    </source>
</evidence>
<accession>A0ABU5CNM0</accession>
<dbReference type="InterPro" id="IPR011701">
    <property type="entry name" value="MFS"/>
</dbReference>
<keyword evidence="2" id="KW-0813">Transport</keyword>
<reference evidence="8 9" key="1">
    <citation type="submission" date="2023-10" db="EMBL/GenBank/DDBJ databases">
        <title>Virgibacillus soli CC-YMP-6 genome.</title>
        <authorList>
            <person name="Miliotis G."/>
            <person name="Sengupta P."/>
            <person name="Hameed A."/>
            <person name="Chuvochina M."/>
            <person name="Mcdonagh F."/>
            <person name="Simpson A.C."/>
            <person name="Singh N.K."/>
            <person name="Rekha P.D."/>
            <person name="Raman K."/>
            <person name="Hugenholtz P."/>
            <person name="Venkateswaran K."/>
        </authorList>
    </citation>
    <scope>NUCLEOTIDE SEQUENCE [LARGE SCALE GENOMIC DNA]</scope>
    <source>
        <strain evidence="8 9">CC-YMP-6</strain>
    </source>
</reference>
<evidence type="ECO:0000313" key="8">
    <source>
        <dbReference type="EMBL" id="MDY0407959.1"/>
    </source>
</evidence>
<keyword evidence="5 6" id="KW-0472">Membrane</keyword>
<evidence type="ECO:0000256" key="1">
    <source>
        <dbReference type="ARBA" id="ARBA00004651"/>
    </source>
</evidence>
<keyword evidence="4 6" id="KW-1133">Transmembrane helix</keyword>
<keyword evidence="3 6" id="KW-0812">Transmembrane</keyword>
<gene>
    <name evidence="8" type="ORF">RWD45_04205</name>
</gene>
<dbReference type="Proteomes" id="UP001275315">
    <property type="component" value="Unassembled WGS sequence"/>
</dbReference>
<dbReference type="PANTHER" id="PTHR23531:SF1">
    <property type="entry name" value="QUINOLENE RESISTANCE PROTEIN NORA"/>
    <property type="match status" value="1"/>
</dbReference>
<comment type="subcellular location">
    <subcellularLocation>
        <location evidence="1">Cell membrane</location>
        <topology evidence="1">Multi-pass membrane protein</topology>
    </subcellularLocation>
</comment>
<dbReference type="PROSITE" id="PS50850">
    <property type="entry name" value="MFS"/>
    <property type="match status" value="1"/>
</dbReference>
<evidence type="ECO:0000313" key="9">
    <source>
        <dbReference type="Proteomes" id="UP001275315"/>
    </source>
</evidence>
<keyword evidence="9" id="KW-1185">Reference proteome</keyword>
<sequence>MTTVFYFFTDSLSLLLANRLLNGIGMGVASTATGTMVAQVIPSEKRGEGIGYFSMSTVLATAIGPFLGIFLSQHTSFSFIFGFCLALGLFSLVVGLMVKSEPVLEQQQKLCQKIK</sequence>
<evidence type="ECO:0000256" key="4">
    <source>
        <dbReference type="ARBA" id="ARBA00022989"/>
    </source>
</evidence>
<comment type="caution">
    <text evidence="8">The sequence shown here is derived from an EMBL/GenBank/DDBJ whole genome shotgun (WGS) entry which is preliminary data.</text>
</comment>
<feature type="transmembrane region" description="Helical" evidence="6">
    <location>
        <begin position="20"/>
        <end position="38"/>
    </location>
</feature>
<feature type="transmembrane region" description="Helical" evidence="6">
    <location>
        <begin position="77"/>
        <end position="98"/>
    </location>
</feature>